<comment type="similarity">
    <text evidence="2">Belongs to the SusD family.</text>
</comment>
<dbReference type="InterPro" id="IPR033985">
    <property type="entry name" value="SusD-like_N"/>
</dbReference>
<protein>
    <submittedName>
        <fullName evidence="8">Putative outer membrane starch-binding protein</fullName>
    </submittedName>
</protein>
<evidence type="ECO:0000256" key="5">
    <source>
        <dbReference type="ARBA" id="ARBA00023237"/>
    </source>
</evidence>
<accession>A0A4Q7N4D0</accession>
<evidence type="ECO:0000256" key="4">
    <source>
        <dbReference type="ARBA" id="ARBA00023136"/>
    </source>
</evidence>
<dbReference type="AlphaFoldDB" id="A0A4Q7N4D0"/>
<evidence type="ECO:0000259" key="6">
    <source>
        <dbReference type="Pfam" id="PF07980"/>
    </source>
</evidence>
<keyword evidence="5" id="KW-0998">Cell outer membrane</keyword>
<dbReference type="Proteomes" id="UP000293874">
    <property type="component" value="Unassembled WGS sequence"/>
</dbReference>
<evidence type="ECO:0000259" key="7">
    <source>
        <dbReference type="Pfam" id="PF14322"/>
    </source>
</evidence>
<evidence type="ECO:0000256" key="2">
    <source>
        <dbReference type="ARBA" id="ARBA00006275"/>
    </source>
</evidence>
<dbReference type="OrthoDB" id="993981at2"/>
<dbReference type="Pfam" id="PF07980">
    <property type="entry name" value="SusD_RagB"/>
    <property type="match status" value="1"/>
</dbReference>
<evidence type="ECO:0000256" key="1">
    <source>
        <dbReference type="ARBA" id="ARBA00004442"/>
    </source>
</evidence>
<comment type="caution">
    <text evidence="8">The sequence shown here is derived from an EMBL/GenBank/DDBJ whole genome shotgun (WGS) entry which is preliminary data.</text>
</comment>
<evidence type="ECO:0000256" key="3">
    <source>
        <dbReference type="ARBA" id="ARBA00022729"/>
    </source>
</evidence>
<dbReference type="CDD" id="cd08977">
    <property type="entry name" value="SusD"/>
    <property type="match status" value="1"/>
</dbReference>
<reference evidence="8 9" key="1">
    <citation type="submission" date="2019-02" db="EMBL/GenBank/DDBJ databases">
        <title>Genomic Encyclopedia of Type Strains, Phase IV (KMG-IV): sequencing the most valuable type-strain genomes for metagenomic binning, comparative biology and taxonomic classification.</title>
        <authorList>
            <person name="Goeker M."/>
        </authorList>
    </citation>
    <scope>NUCLEOTIDE SEQUENCE [LARGE SCALE GENOMIC DNA]</scope>
    <source>
        <strain evidence="8 9">DSM 18116</strain>
    </source>
</reference>
<feature type="domain" description="RagB/SusD" evidence="6">
    <location>
        <begin position="271"/>
        <end position="531"/>
    </location>
</feature>
<feature type="domain" description="SusD-like N-terminal" evidence="7">
    <location>
        <begin position="22"/>
        <end position="220"/>
    </location>
</feature>
<dbReference type="Pfam" id="PF14322">
    <property type="entry name" value="SusD-like_3"/>
    <property type="match status" value="1"/>
</dbReference>
<dbReference type="RefSeq" id="WP_130540186.1">
    <property type="nucleotide sequence ID" value="NZ_CP042431.1"/>
</dbReference>
<keyword evidence="9" id="KW-1185">Reference proteome</keyword>
<organism evidence="8 9">
    <name type="scientific">Pseudobacter ginsenosidimutans</name>
    <dbReference type="NCBI Taxonomy" id="661488"/>
    <lineage>
        <taxon>Bacteria</taxon>
        <taxon>Pseudomonadati</taxon>
        <taxon>Bacteroidota</taxon>
        <taxon>Chitinophagia</taxon>
        <taxon>Chitinophagales</taxon>
        <taxon>Chitinophagaceae</taxon>
        <taxon>Pseudobacter</taxon>
    </lineage>
</organism>
<dbReference type="Gene3D" id="1.25.40.390">
    <property type="match status" value="1"/>
</dbReference>
<name>A0A4Q7N4D0_9BACT</name>
<dbReference type="GO" id="GO:0009279">
    <property type="term" value="C:cell outer membrane"/>
    <property type="evidence" value="ECO:0007669"/>
    <property type="project" value="UniProtKB-SubCell"/>
</dbReference>
<keyword evidence="3" id="KW-0732">Signal</keyword>
<proteinExistence type="inferred from homology"/>
<dbReference type="PROSITE" id="PS51257">
    <property type="entry name" value="PROKAR_LIPOPROTEIN"/>
    <property type="match status" value="1"/>
</dbReference>
<sequence length="531" mass="59212">MKRIIYSLLALSTLTGAVGCKKFLEKLPTDFVSPENYFKNETDVMTALAGVYDVMGKTNTYSRTMIFENDISDEGFNSLSSSPIDLSFNNFDASHGGINNMWNLLYQGINRANMFLQNIDNADLVMDEAKRKAAKGDALFLRAYYYFVLTSNWGDVPLRLKPPVDATDVNIGRTATATIMEQIVKDMEAAAELLPVSGTYAHNGRVTKSTAWGILARVNLKWAGEPLKNTDKFAEAKKWAEKVMDPANGHVLNPDYKQIFINHSADKYDIKECIWEVEFSKLSTGGQEEEGSIGVITGIPNSNKEFGYSYGALHVQASYYNSFEAGDLRRDWTINPFYYGTVGGVANSKVNYSASQIYNRCNAKWRREYETATPKNVNTSPINFPLLRYADVLLMYAEAENEVNGPTTEAYNAINAVRKRAFGLTLTTPPDPAVVYELTPGLDASDFRAAVRMERTHELGFEALRKFDLIRWGIYLSTMNVLGAQVNATAPAEWKLRASLAGVNAAERHLLLPIPSAEMSLNKALIQNPEW</sequence>
<dbReference type="SUPFAM" id="SSF48452">
    <property type="entry name" value="TPR-like"/>
    <property type="match status" value="1"/>
</dbReference>
<dbReference type="InterPro" id="IPR012944">
    <property type="entry name" value="SusD_RagB_dom"/>
</dbReference>
<dbReference type="EMBL" id="SGXA01000001">
    <property type="protein sequence ID" value="RZS75848.1"/>
    <property type="molecule type" value="Genomic_DNA"/>
</dbReference>
<comment type="subcellular location">
    <subcellularLocation>
        <location evidence="1">Cell outer membrane</location>
    </subcellularLocation>
</comment>
<keyword evidence="4" id="KW-0472">Membrane</keyword>
<evidence type="ECO:0000313" key="9">
    <source>
        <dbReference type="Proteomes" id="UP000293874"/>
    </source>
</evidence>
<dbReference type="InterPro" id="IPR011990">
    <property type="entry name" value="TPR-like_helical_dom_sf"/>
</dbReference>
<gene>
    <name evidence="8" type="ORF">EV199_1723</name>
</gene>
<evidence type="ECO:0000313" key="8">
    <source>
        <dbReference type="EMBL" id="RZS75848.1"/>
    </source>
</evidence>